<dbReference type="Pfam" id="PF00077">
    <property type="entry name" value="RVP"/>
    <property type="match status" value="1"/>
</dbReference>
<evidence type="ECO:0000259" key="4">
    <source>
        <dbReference type="PROSITE" id="PS50158"/>
    </source>
</evidence>
<name>C5L5W5_PERM5</name>
<dbReference type="GO" id="GO:0004190">
    <property type="term" value="F:aspartic-type endopeptidase activity"/>
    <property type="evidence" value="ECO:0007669"/>
    <property type="project" value="InterPro"/>
</dbReference>
<dbReference type="CDD" id="cd00303">
    <property type="entry name" value="retropepsin_like"/>
    <property type="match status" value="1"/>
</dbReference>
<dbReference type="InterPro" id="IPR001878">
    <property type="entry name" value="Znf_CCHC"/>
</dbReference>
<feature type="compositionally biased region" description="Low complexity" evidence="3">
    <location>
        <begin position="161"/>
        <end position="178"/>
    </location>
</feature>
<evidence type="ECO:0000259" key="6">
    <source>
        <dbReference type="PROSITE" id="PS50878"/>
    </source>
</evidence>
<dbReference type="InterPro" id="IPR001995">
    <property type="entry name" value="Peptidase_A2_cat"/>
</dbReference>
<evidence type="ECO:0000256" key="1">
    <source>
        <dbReference type="ARBA" id="ARBA00022801"/>
    </source>
</evidence>
<dbReference type="PROSITE" id="PS50158">
    <property type="entry name" value="ZF_CCHC"/>
    <property type="match status" value="1"/>
</dbReference>
<dbReference type="EMBL" id="GG679582">
    <property type="protein sequence ID" value="EER07879.1"/>
    <property type="molecule type" value="Genomic_DNA"/>
</dbReference>
<evidence type="ECO:0000256" key="3">
    <source>
        <dbReference type="SAM" id="MobiDB-lite"/>
    </source>
</evidence>
<keyword evidence="2" id="KW-0479">Metal-binding</keyword>
<dbReference type="SUPFAM" id="SSF56672">
    <property type="entry name" value="DNA/RNA polymerases"/>
    <property type="match status" value="1"/>
</dbReference>
<dbReference type="InParanoid" id="C5L5W5"/>
<dbReference type="SUPFAM" id="SSF50630">
    <property type="entry name" value="Acid proteases"/>
    <property type="match status" value="1"/>
</dbReference>
<proteinExistence type="predicted"/>
<gene>
    <name evidence="7" type="ORF">Pmar_PMAR028422</name>
</gene>
<feature type="domain" description="CCHC-type" evidence="4">
    <location>
        <begin position="205"/>
        <end position="219"/>
    </location>
</feature>
<dbReference type="PROSITE" id="PS50878">
    <property type="entry name" value="RT_POL"/>
    <property type="match status" value="1"/>
</dbReference>
<dbReference type="SUPFAM" id="SSF57756">
    <property type="entry name" value="Retrovirus zinc finger-like domains"/>
    <property type="match status" value="1"/>
</dbReference>
<sequence>FKNDMFRMKLVHNFDTMAFYYYTLRYLGGVALREVQKVLAIPTDACSLPVDRIWERLDALYLNSTAIRTVITTYSEQRQGPSEPIDDFLTRFEYTLIDYEATVGVDLTDDQKIGQLLSAVQPVLRDELTMRRDTTSMSYAIFRSAVQSIGRVLHKRQPQASDPSSISTTVTSTTIPVDPFGPTNFQATSSTTDRLHKRTGRSQGCFRCYRHGHRAADCKAPEPAQKGNRCLICGSTKHKSKACARSICLSTQPSTTVLRASALPDDSDPVEPIELDCSVAHAAHLHAPASQYTATATCLQLAPPEPRLDVSIGKTTAPTRPTISALLDTGATTGLISRSYVDKLLSKRIIGGDRLTTIEPVVITYGNGSQAQTSTELCLPITISPQGKLRLIHLLVVPGMKPSLVFGRSVLKQLQVTLRYSPVLPVDTSPSTSDDTHSTTASLDAPDADTSSPQALPPHITHFRASVALPSWVRLDPALQVQEVLDSTDWLVVACVSDGTSQYIWCDIDDIQVPNMPVLREHPKLTSAPAAVKAEAVRFVDDMLSVGKISLPPPGLHVRAITNYYPVVGKRIRPVFPSLQVNYGLNRLLRTIRFRQSPLAELKTALRGCVHAISMDVQDAFMQLRVGVELQRFLGLYHRDSTFVFTRVPYGLAISPHILEVAVRYVVRHLVMEGVLSNCQVTVLHYMDDVFLLSTRSLTPNEVSALTGRVVDLFARYSLPMSPKKTIVLFDTAKVNALGLEYVDNGTYVRFPLPRWQALFHITTDRLWTYRTVLSHLGMLTAESDVLPEHCLEQRNLLQGLLTSERHRMQRAWNDAVSPALCDLLCEWLTTYAVYTEPPLLYRFIDATLPITVYTDASQYALAYKVYQNGHLILQGQRILRRRTERALHANVLELYAVYFALSRLILHESLAKSRFAHLTLFTDNKTALSCLRTLRTKSTNPIGQQAFLQ</sequence>
<keyword evidence="1" id="KW-0378">Hydrolase</keyword>
<accession>C5L5W5</accession>
<feature type="domain" description="Reverse transcriptase" evidence="6">
    <location>
        <begin position="521"/>
        <end position="742"/>
    </location>
</feature>
<dbReference type="PROSITE" id="PS50175">
    <property type="entry name" value="ASP_PROT_RETROV"/>
    <property type="match status" value="1"/>
</dbReference>
<keyword evidence="2" id="KW-0862">Zinc</keyword>
<protein>
    <recommendedName>
        <fullName evidence="9">CCHC-type domain-containing protein</fullName>
    </recommendedName>
</protein>
<dbReference type="InterPro" id="IPR036875">
    <property type="entry name" value="Znf_CCHC_sf"/>
</dbReference>
<dbReference type="Pfam" id="PF00078">
    <property type="entry name" value="RVT_1"/>
    <property type="match status" value="1"/>
</dbReference>
<dbReference type="InterPro" id="IPR052055">
    <property type="entry name" value="Hepadnavirus_pol/RT"/>
</dbReference>
<dbReference type="InterPro" id="IPR043128">
    <property type="entry name" value="Rev_trsase/Diguanyl_cyclase"/>
</dbReference>
<dbReference type="InterPro" id="IPR000477">
    <property type="entry name" value="RT_dom"/>
</dbReference>
<dbReference type="RefSeq" id="XP_002776063.1">
    <property type="nucleotide sequence ID" value="XM_002776017.1"/>
</dbReference>
<organism evidence="8">
    <name type="scientific">Perkinsus marinus (strain ATCC 50983 / TXsc)</name>
    <dbReference type="NCBI Taxonomy" id="423536"/>
    <lineage>
        <taxon>Eukaryota</taxon>
        <taxon>Sar</taxon>
        <taxon>Alveolata</taxon>
        <taxon>Perkinsozoa</taxon>
        <taxon>Perkinsea</taxon>
        <taxon>Perkinsida</taxon>
        <taxon>Perkinsidae</taxon>
        <taxon>Perkinsus</taxon>
    </lineage>
</organism>
<reference evidence="7 8" key="1">
    <citation type="submission" date="2008-07" db="EMBL/GenBank/DDBJ databases">
        <authorList>
            <person name="El-Sayed N."/>
            <person name="Caler E."/>
            <person name="Inman J."/>
            <person name="Amedeo P."/>
            <person name="Hass B."/>
            <person name="Wortman J."/>
        </authorList>
    </citation>
    <scope>NUCLEOTIDE SEQUENCE [LARGE SCALE GENOMIC DNA]</scope>
    <source>
        <strain evidence="8">ATCC 50983 / TXsc</strain>
    </source>
</reference>
<dbReference type="PANTHER" id="PTHR33050">
    <property type="entry name" value="REVERSE TRANSCRIPTASE DOMAIN-CONTAINING PROTEIN"/>
    <property type="match status" value="1"/>
</dbReference>
<evidence type="ECO:0000313" key="7">
    <source>
        <dbReference type="EMBL" id="EER07879.1"/>
    </source>
</evidence>
<feature type="region of interest" description="Disordered" evidence="3">
    <location>
        <begin position="155"/>
        <end position="196"/>
    </location>
</feature>
<dbReference type="InterPro" id="IPR021109">
    <property type="entry name" value="Peptidase_aspartic_dom_sf"/>
</dbReference>
<dbReference type="Gene3D" id="4.10.60.10">
    <property type="entry name" value="Zinc finger, CCHC-type"/>
    <property type="match status" value="1"/>
</dbReference>
<dbReference type="SMART" id="SM00343">
    <property type="entry name" value="ZnF_C2HC"/>
    <property type="match status" value="2"/>
</dbReference>
<dbReference type="GO" id="GO:0006508">
    <property type="term" value="P:proteolysis"/>
    <property type="evidence" value="ECO:0007669"/>
    <property type="project" value="InterPro"/>
</dbReference>
<feature type="non-terminal residue" evidence="7">
    <location>
        <position position="950"/>
    </location>
</feature>
<evidence type="ECO:0000259" key="5">
    <source>
        <dbReference type="PROSITE" id="PS50175"/>
    </source>
</evidence>
<dbReference type="Gene3D" id="3.30.70.270">
    <property type="match status" value="1"/>
</dbReference>
<feature type="domain" description="Peptidase A2" evidence="5">
    <location>
        <begin position="323"/>
        <end position="410"/>
    </location>
</feature>
<evidence type="ECO:0000313" key="8">
    <source>
        <dbReference type="Proteomes" id="UP000007800"/>
    </source>
</evidence>
<dbReference type="Gene3D" id="2.40.70.10">
    <property type="entry name" value="Acid Proteases"/>
    <property type="match status" value="1"/>
</dbReference>
<dbReference type="AlphaFoldDB" id="C5L5W5"/>
<dbReference type="PANTHER" id="PTHR33050:SF7">
    <property type="entry name" value="RIBONUCLEASE H"/>
    <property type="match status" value="1"/>
</dbReference>
<dbReference type="GO" id="GO:0003676">
    <property type="term" value="F:nucleic acid binding"/>
    <property type="evidence" value="ECO:0007669"/>
    <property type="project" value="InterPro"/>
</dbReference>
<dbReference type="OrthoDB" id="10492246at2759"/>
<dbReference type="GO" id="GO:0008270">
    <property type="term" value="F:zinc ion binding"/>
    <property type="evidence" value="ECO:0007669"/>
    <property type="project" value="UniProtKB-KW"/>
</dbReference>
<dbReference type="GeneID" id="9043324"/>
<dbReference type="Proteomes" id="UP000007800">
    <property type="component" value="Unassembled WGS sequence"/>
</dbReference>
<dbReference type="InterPro" id="IPR018061">
    <property type="entry name" value="Retropepsins"/>
</dbReference>
<keyword evidence="2" id="KW-0863">Zinc-finger</keyword>
<evidence type="ECO:0008006" key="9">
    <source>
        <dbReference type="Google" id="ProtNLM"/>
    </source>
</evidence>
<evidence type="ECO:0000256" key="2">
    <source>
        <dbReference type="PROSITE-ProRule" id="PRU00047"/>
    </source>
</evidence>
<dbReference type="InterPro" id="IPR043502">
    <property type="entry name" value="DNA/RNA_pol_sf"/>
</dbReference>
<feature type="compositionally biased region" description="Polar residues" evidence="3">
    <location>
        <begin position="183"/>
        <end position="192"/>
    </location>
</feature>
<feature type="compositionally biased region" description="Low complexity" evidence="3">
    <location>
        <begin position="427"/>
        <end position="444"/>
    </location>
</feature>
<feature type="region of interest" description="Disordered" evidence="3">
    <location>
        <begin position="425"/>
        <end position="456"/>
    </location>
</feature>
<dbReference type="Gene3D" id="3.10.10.10">
    <property type="entry name" value="HIV Type 1 Reverse Transcriptase, subunit A, domain 1"/>
    <property type="match status" value="1"/>
</dbReference>
<feature type="non-terminal residue" evidence="7">
    <location>
        <position position="1"/>
    </location>
</feature>
<keyword evidence="8" id="KW-1185">Reference proteome</keyword>